<proteinExistence type="predicted"/>
<organism evidence="1 2">
    <name type="scientific">Aspergillus costaricaensis CBS 115574</name>
    <dbReference type="NCBI Taxonomy" id="1448317"/>
    <lineage>
        <taxon>Eukaryota</taxon>
        <taxon>Fungi</taxon>
        <taxon>Dikarya</taxon>
        <taxon>Ascomycota</taxon>
        <taxon>Pezizomycotina</taxon>
        <taxon>Eurotiomycetes</taxon>
        <taxon>Eurotiomycetidae</taxon>
        <taxon>Eurotiales</taxon>
        <taxon>Aspergillaceae</taxon>
        <taxon>Aspergillus</taxon>
        <taxon>Aspergillus subgen. Circumdati</taxon>
    </lineage>
</organism>
<protein>
    <submittedName>
        <fullName evidence="1">Cysteine proteinase</fullName>
    </submittedName>
</protein>
<evidence type="ECO:0000313" key="2">
    <source>
        <dbReference type="Proteomes" id="UP000249748"/>
    </source>
</evidence>
<accession>A0ACD1I623</accession>
<reference evidence="1" key="1">
    <citation type="submission" date="2018-02" db="EMBL/GenBank/DDBJ databases">
        <title>The genomes of Aspergillus section Nigri reveals drivers in fungal speciation.</title>
        <authorList>
            <consortium name="DOE Joint Genome Institute"/>
            <person name="Vesth T.C."/>
            <person name="Nybo J."/>
            <person name="Theobald S."/>
            <person name="Brandl J."/>
            <person name="Frisvad J.C."/>
            <person name="Nielsen K.F."/>
            <person name="Lyhne E.K."/>
            <person name="Kogle M.E."/>
            <person name="Kuo A."/>
            <person name="Riley R."/>
            <person name="Clum A."/>
            <person name="Nolan M."/>
            <person name="Lipzen A."/>
            <person name="Salamov A."/>
            <person name="Henrissat B."/>
            <person name="Wiebenga A."/>
            <person name="De vries R.P."/>
            <person name="Grigoriev I.V."/>
            <person name="Mortensen U.H."/>
            <person name="Andersen M.R."/>
            <person name="Baker S.E."/>
        </authorList>
    </citation>
    <scope>NUCLEOTIDE SEQUENCE</scope>
    <source>
        <strain evidence="1">CBS 115574</strain>
    </source>
</reference>
<gene>
    <name evidence="1" type="ORF">BO79DRAFT_220918</name>
</gene>
<evidence type="ECO:0000313" key="1">
    <source>
        <dbReference type="EMBL" id="RAK85209.1"/>
    </source>
</evidence>
<dbReference type="Proteomes" id="UP000249748">
    <property type="component" value="Unassembled WGS sequence"/>
</dbReference>
<sequence length="168" mass="19365">MSELSTSFTSDHLDGYFERIELPSRFRREQNPKFDREFLATIQAYHVSHIPYDNTALHYSPTPSISLHIHDIFHKLVTRKRGGYCMENNILLYHVLRQLGFDVYLTGARLYRDANNPKPGWSGCNEVSSASYNHRQEKWTTTEAHPAVRADLPWFGPLRADEAPADTG</sequence>
<keyword evidence="2" id="KW-1185">Reference proteome</keyword>
<name>A0ACD1I623_9EURO</name>
<dbReference type="EMBL" id="KZ824567">
    <property type="protein sequence ID" value="RAK85209.1"/>
    <property type="molecule type" value="Genomic_DNA"/>
</dbReference>